<dbReference type="EMBL" id="FNYY01000023">
    <property type="protein sequence ID" value="SEK06694.1"/>
    <property type="molecule type" value="Genomic_DNA"/>
</dbReference>
<organism evidence="1 2">
    <name type="scientific">Marinovum algicola</name>
    <dbReference type="NCBI Taxonomy" id="42444"/>
    <lineage>
        <taxon>Bacteria</taxon>
        <taxon>Pseudomonadati</taxon>
        <taxon>Pseudomonadota</taxon>
        <taxon>Alphaproteobacteria</taxon>
        <taxon>Rhodobacterales</taxon>
        <taxon>Roseobacteraceae</taxon>
        <taxon>Marinovum</taxon>
    </lineage>
</organism>
<reference evidence="1 2" key="1">
    <citation type="submission" date="2016-10" db="EMBL/GenBank/DDBJ databases">
        <authorList>
            <person name="Varghese N."/>
            <person name="Submissions S."/>
        </authorList>
    </citation>
    <scope>NUCLEOTIDE SEQUENCE [LARGE SCALE GENOMIC DNA]</scope>
    <source>
        <strain evidence="1 2">FF3</strain>
    </source>
</reference>
<dbReference type="Proteomes" id="UP000182932">
    <property type="component" value="Unassembled WGS sequence"/>
</dbReference>
<protein>
    <recommendedName>
        <fullName evidence="3">SnoaL-like domain-containing protein</fullName>
    </recommendedName>
</protein>
<dbReference type="AlphaFoldDB" id="A0A975WEB2"/>
<gene>
    <name evidence="1" type="ORF">SAMN04487940_12335</name>
</gene>
<sequence>MTEDQARIITQDFLDRQGDATMAGDVEATLEYCDIPCTLESLQGRAVANTRAEMRALCAHFIAEIQGKRLTHMVRRCLDAVRKGEDTIWATYETRYVRERQLLTEEPYLSFIILRRKEDRWRVSAMQFAVSKDSPANITLRDWQANRIAVPTEQARTPAPSIDAHRDVFEKLSQ</sequence>
<evidence type="ECO:0000313" key="1">
    <source>
        <dbReference type="EMBL" id="SEK06694.1"/>
    </source>
</evidence>
<comment type="caution">
    <text evidence="1">The sequence shown here is derived from an EMBL/GenBank/DDBJ whole genome shotgun (WGS) entry which is preliminary data.</text>
</comment>
<accession>A0A975WEB2</accession>
<dbReference type="SUPFAM" id="SSF54427">
    <property type="entry name" value="NTF2-like"/>
    <property type="match status" value="1"/>
</dbReference>
<dbReference type="InterPro" id="IPR032710">
    <property type="entry name" value="NTF2-like_dom_sf"/>
</dbReference>
<proteinExistence type="predicted"/>
<dbReference type="Gene3D" id="3.10.450.50">
    <property type="match status" value="1"/>
</dbReference>
<keyword evidence="2" id="KW-1185">Reference proteome</keyword>
<evidence type="ECO:0008006" key="3">
    <source>
        <dbReference type="Google" id="ProtNLM"/>
    </source>
</evidence>
<dbReference type="GeneID" id="80820590"/>
<evidence type="ECO:0000313" key="2">
    <source>
        <dbReference type="Proteomes" id="UP000182932"/>
    </source>
</evidence>
<name>A0A975WEB2_9RHOB</name>
<dbReference type="RefSeq" id="WP_048534325.1">
    <property type="nucleotide sequence ID" value="NZ_CBDCHI020000006.1"/>
</dbReference>